<dbReference type="Proteomes" id="UP000280344">
    <property type="component" value="Chromosome"/>
</dbReference>
<feature type="signal peptide" evidence="2">
    <location>
        <begin position="1"/>
        <end position="22"/>
    </location>
</feature>
<feature type="chain" id="PRO_5038967871" description="Lipoprotein" evidence="2">
    <location>
        <begin position="23"/>
        <end position="196"/>
    </location>
</feature>
<organism evidence="3 4">
    <name type="scientific">Flaviflexus ciconiae</name>
    <dbReference type="NCBI Taxonomy" id="2496867"/>
    <lineage>
        <taxon>Bacteria</taxon>
        <taxon>Bacillati</taxon>
        <taxon>Actinomycetota</taxon>
        <taxon>Actinomycetes</taxon>
        <taxon>Actinomycetales</taxon>
        <taxon>Actinomycetaceae</taxon>
        <taxon>Flaviflexus</taxon>
    </lineage>
</organism>
<accession>A0A3Q9G338</accession>
<keyword evidence="4" id="KW-1185">Reference proteome</keyword>
<proteinExistence type="predicted"/>
<dbReference type="RefSeq" id="WP_126704658.1">
    <property type="nucleotide sequence ID" value="NZ_CP034593.1"/>
</dbReference>
<dbReference type="PROSITE" id="PS51257">
    <property type="entry name" value="PROKAR_LIPOPROTEIN"/>
    <property type="match status" value="1"/>
</dbReference>
<evidence type="ECO:0008006" key="5">
    <source>
        <dbReference type="Google" id="ProtNLM"/>
    </source>
</evidence>
<dbReference type="AlphaFoldDB" id="A0A3Q9G338"/>
<dbReference type="EMBL" id="CP034593">
    <property type="protein sequence ID" value="AZQ77856.1"/>
    <property type="molecule type" value="Genomic_DNA"/>
</dbReference>
<evidence type="ECO:0000256" key="2">
    <source>
        <dbReference type="SAM" id="SignalP"/>
    </source>
</evidence>
<sequence length="196" mass="21143">MVVKKQLVLGVGALLLATSACSLIPGDEDDKGGAGPSETLPENEPSEDPTESDPSETPDSQYDVVGHPLFTVSEGAIDSVAKIDLGSPKLFISQKEWDDWYETEVPEDVRERLEDSEGPTFDDSVAVASAVPICDESVSVIDRGDGELAVAINNPDDVQIDCYWSPIDFTVFEISLAEIGVDHPEDVVLDSTYDRI</sequence>
<evidence type="ECO:0000256" key="1">
    <source>
        <dbReference type="SAM" id="MobiDB-lite"/>
    </source>
</evidence>
<feature type="region of interest" description="Disordered" evidence="1">
    <location>
        <begin position="24"/>
        <end position="63"/>
    </location>
</feature>
<evidence type="ECO:0000313" key="4">
    <source>
        <dbReference type="Proteomes" id="UP000280344"/>
    </source>
</evidence>
<dbReference type="KEGG" id="flh:EJ997_11425"/>
<feature type="compositionally biased region" description="Acidic residues" evidence="1">
    <location>
        <begin position="44"/>
        <end position="56"/>
    </location>
</feature>
<protein>
    <recommendedName>
        <fullName evidence="5">Lipoprotein</fullName>
    </recommendedName>
</protein>
<gene>
    <name evidence="3" type="ORF">EJ997_11425</name>
</gene>
<reference evidence="3 4" key="1">
    <citation type="submission" date="2018-12" db="EMBL/GenBank/DDBJ databases">
        <title>Complete genome sequence of Flaviflexus sp. H23T48.</title>
        <authorList>
            <person name="Bae J.-W."/>
            <person name="Lee J.-Y."/>
        </authorList>
    </citation>
    <scope>NUCLEOTIDE SEQUENCE [LARGE SCALE GENOMIC DNA]</scope>
    <source>
        <strain evidence="3 4">H23T48</strain>
    </source>
</reference>
<name>A0A3Q9G338_9ACTO</name>
<evidence type="ECO:0000313" key="3">
    <source>
        <dbReference type="EMBL" id="AZQ77856.1"/>
    </source>
</evidence>
<keyword evidence="2" id="KW-0732">Signal</keyword>